<dbReference type="Proteomes" id="UP001314170">
    <property type="component" value="Unassembled WGS sequence"/>
</dbReference>
<evidence type="ECO:0000313" key="1">
    <source>
        <dbReference type="EMBL" id="CAK7347845.1"/>
    </source>
</evidence>
<sequence>GVTIFGQDFHPPSSPDDCVWGVIKRGYYRLEDKGGRVLIEELEQVGAKELFGSKGKRIRVREFCVEVEVLTPGGGSTITSFFEMKGMSMREGVVRGSTIPFQATSIMRDELLPLDIIGVVE</sequence>
<reference evidence="1 2" key="1">
    <citation type="submission" date="2024-01" db="EMBL/GenBank/DDBJ databases">
        <authorList>
            <person name="Waweru B."/>
        </authorList>
    </citation>
    <scope>NUCLEOTIDE SEQUENCE [LARGE SCALE GENOMIC DNA]</scope>
</reference>
<dbReference type="AlphaFoldDB" id="A0AAV1S999"/>
<evidence type="ECO:0000313" key="2">
    <source>
        <dbReference type="Proteomes" id="UP001314170"/>
    </source>
</evidence>
<protein>
    <submittedName>
        <fullName evidence="1">Uncharacterized protein</fullName>
    </submittedName>
</protein>
<dbReference type="EMBL" id="CAWUPB010001173">
    <property type="protein sequence ID" value="CAK7347845.1"/>
    <property type="molecule type" value="Genomic_DNA"/>
</dbReference>
<keyword evidence="2" id="KW-1185">Reference proteome</keyword>
<organism evidence="1 2">
    <name type="scientific">Dovyalis caffra</name>
    <dbReference type="NCBI Taxonomy" id="77055"/>
    <lineage>
        <taxon>Eukaryota</taxon>
        <taxon>Viridiplantae</taxon>
        <taxon>Streptophyta</taxon>
        <taxon>Embryophyta</taxon>
        <taxon>Tracheophyta</taxon>
        <taxon>Spermatophyta</taxon>
        <taxon>Magnoliopsida</taxon>
        <taxon>eudicotyledons</taxon>
        <taxon>Gunneridae</taxon>
        <taxon>Pentapetalae</taxon>
        <taxon>rosids</taxon>
        <taxon>fabids</taxon>
        <taxon>Malpighiales</taxon>
        <taxon>Salicaceae</taxon>
        <taxon>Flacourtieae</taxon>
        <taxon>Dovyalis</taxon>
    </lineage>
</organism>
<proteinExistence type="predicted"/>
<comment type="caution">
    <text evidence="1">The sequence shown here is derived from an EMBL/GenBank/DDBJ whole genome shotgun (WGS) entry which is preliminary data.</text>
</comment>
<gene>
    <name evidence="1" type="ORF">DCAF_LOCUS20534</name>
</gene>
<name>A0AAV1S999_9ROSI</name>
<feature type="non-terminal residue" evidence="1">
    <location>
        <position position="1"/>
    </location>
</feature>
<accession>A0AAV1S999</accession>